<dbReference type="HOGENOM" id="CLU_1341079_0_0_10"/>
<accession>I8ZLC4</accession>
<feature type="transmembrane region" description="Helical" evidence="1">
    <location>
        <begin position="67"/>
        <end position="84"/>
    </location>
</feature>
<dbReference type="Proteomes" id="UP000004219">
    <property type="component" value="Unassembled WGS sequence"/>
</dbReference>
<evidence type="ECO:0000313" key="3">
    <source>
        <dbReference type="Proteomes" id="UP000004219"/>
    </source>
</evidence>
<feature type="transmembrane region" description="Helical" evidence="1">
    <location>
        <begin position="96"/>
        <end position="120"/>
    </location>
</feature>
<proteinExistence type="predicted"/>
<dbReference type="AlphaFoldDB" id="I8ZLC4"/>
<evidence type="ECO:0000256" key="1">
    <source>
        <dbReference type="SAM" id="Phobius"/>
    </source>
</evidence>
<organism evidence="2 3">
    <name type="scientific">Phocaeicola vulgatus CL09T03C04</name>
    <dbReference type="NCBI Taxonomy" id="997891"/>
    <lineage>
        <taxon>Bacteria</taxon>
        <taxon>Pseudomonadati</taxon>
        <taxon>Bacteroidota</taxon>
        <taxon>Bacteroidia</taxon>
        <taxon>Bacteroidales</taxon>
        <taxon>Bacteroidaceae</taxon>
        <taxon>Phocaeicola</taxon>
    </lineage>
</organism>
<keyword evidence="1" id="KW-0812">Transmembrane</keyword>
<keyword evidence="1" id="KW-0472">Membrane</keyword>
<feature type="transmembrane region" description="Helical" evidence="1">
    <location>
        <begin position="12"/>
        <end position="37"/>
    </location>
</feature>
<keyword evidence="3" id="KW-1185">Reference proteome</keyword>
<dbReference type="EMBL" id="AGXZ01000021">
    <property type="protein sequence ID" value="EIY76315.1"/>
    <property type="molecule type" value="Genomic_DNA"/>
</dbReference>
<protein>
    <submittedName>
        <fullName evidence="2">Uncharacterized protein</fullName>
    </submittedName>
</protein>
<gene>
    <name evidence="2" type="ORF">HMPREF1058_02753</name>
</gene>
<evidence type="ECO:0000313" key="2">
    <source>
        <dbReference type="EMBL" id="EIY76315.1"/>
    </source>
</evidence>
<dbReference type="PATRIC" id="fig|997891.3.peg.2906"/>
<reference evidence="2 3" key="1">
    <citation type="submission" date="2012-02" db="EMBL/GenBank/DDBJ databases">
        <title>The Genome Sequence of Bacteroides vulgatus CL09T03C04.</title>
        <authorList>
            <consortium name="The Broad Institute Genome Sequencing Platform"/>
            <person name="Earl A."/>
            <person name="Ward D."/>
            <person name="Feldgarden M."/>
            <person name="Gevers D."/>
            <person name="Zitomersky N.L."/>
            <person name="Coyne M.J."/>
            <person name="Comstock L.E."/>
            <person name="Young S.K."/>
            <person name="Zeng Q."/>
            <person name="Gargeya S."/>
            <person name="Fitzgerald M."/>
            <person name="Haas B."/>
            <person name="Abouelleil A."/>
            <person name="Alvarado L."/>
            <person name="Arachchi H.M."/>
            <person name="Berlin A."/>
            <person name="Chapman S.B."/>
            <person name="Gearin G."/>
            <person name="Goldberg J."/>
            <person name="Griggs A."/>
            <person name="Gujja S."/>
            <person name="Hansen M."/>
            <person name="Heiman D."/>
            <person name="Howarth C."/>
            <person name="Larimer J."/>
            <person name="Lui A."/>
            <person name="MacDonald P.J.P."/>
            <person name="McCowen C."/>
            <person name="Montmayeur A."/>
            <person name="Murphy C."/>
            <person name="Neiman D."/>
            <person name="Pearson M."/>
            <person name="Priest M."/>
            <person name="Roberts A."/>
            <person name="Saif S."/>
            <person name="Shea T."/>
            <person name="Sisk P."/>
            <person name="Stolte C."/>
            <person name="Sykes S."/>
            <person name="Wortman J."/>
            <person name="Nusbaum C."/>
            <person name="Birren B."/>
        </authorList>
    </citation>
    <scope>NUCLEOTIDE SEQUENCE [LARGE SCALE GENOMIC DNA]</scope>
    <source>
        <strain evidence="2 3">CL09T03C04</strain>
    </source>
</reference>
<comment type="caution">
    <text evidence="2">The sequence shown here is derived from an EMBL/GenBank/DDBJ whole genome shotgun (WGS) entry which is preliminary data.</text>
</comment>
<keyword evidence="1" id="KW-1133">Transmembrane helix</keyword>
<sequence length="204" mass="23915">MVAADSGSRSFTVSVCFVLVLVFRFLIFSLSGFPALFHRKSCHVSPFPPFAFCYPFLRCGSLRYRPSVFRSLFYALLFFLYYNVRARVWVWRCCKFCKFASLPSVFSLFLFSVCCFRMGPFLFPSLYARANIIMCLSFSSRVLRYKNMLCNTSVIQSITKKFQEIRIIFPSYVCWLSLKGLPLHPQSREMRHFRQCVTDLVKQT</sequence>
<name>I8ZLC4_PHOVU</name>